<dbReference type="EMBL" id="KZ293858">
    <property type="protein sequence ID" value="PBK79028.1"/>
    <property type="molecule type" value="Genomic_DNA"/>
</dbReference>
<organism evidence="1 2">
    <name type="scientific">Armillaria gallica</name>
    <name type="common">Bulbous honey fungus</name>
    <name type="synonym">Armillaria bulbosa</name>
    <dbReference type="NCBI Taxonomy" id="47427"/>
    <lineage>
        <taxon>Eukaryota</taxon>
        <taxon>Fungi</taxon>
        <taxon>Dikarya</taxon>
        <taxon>Basidiomycota</taxon>
        <taxon>Agaricomycotina</taxon>
        <taxon>Agaricomycetes</taxon>
        <taxon>Agaricomycetidae</taxon>
        <taxon>Agaricales</taxon>
        <taxon>Marasmiineae</taxon>
        <taxon>Physalacriaceae</taxon>
        <taxon>Armillaria</taxon>
    </lineage>
</organism>
<dbReference type="InParanoid" id="A0A2H3CKV8"/>
<sequence>MVICIVLPTAPTIEMIRAIDLAKQRLPNLPRIDVPGGYRLDDDSTLAAKLPKVFETFSDDLKSCYDSSLLQRVLAELLLAPMTIDESRLLVGEGDVRVASALYLIHEVNLIIEKVLDAKGLGAGNLKCHSPCDRPDLVWQLSSDRDLLQLKYKNT</sequence>
<name>A0A2H3CKV8_ARMGA</name>
<evidence type="ECO:0000313" key="2">
    <source>
        <dbReference type="Proteomes" id="UP000217790"/>
    </source>
</evidence>
<protein>
    <submittedName>
        <fullName evidence="1">Uncharacterized protein</fullName>
    </submittedName>
</protein>
<gene>
    <name evidence="1" type="ORF">ARMGADRAFT_1021773</name>
</gene>
<accession>A0A2H3CKV8</accession>
<keyword evidence="2" id="KW-1185">Reference proteome</keyword>
<proteinExistence type="predicted"/>
<dbReference type="AlphaFoldDB" id="A0A2H3CKV8"/>
<evidence type="ECO:0000313" key="1">
    <source>
        <dbReference type="EMBL" id="PBK79028.1"/>
    </source>
</evidence>
<dbReference type="Proteomes" id="UP000217790">
    <property type="component" value="Unassembled WGS sequence"/>
</dbReference>
<dbReference type="OrthoDB" id="2896980at2759"/>
<reference evidence="2" key="1">
    <citation type="journal article" date="2017" name="Nat. Ecol. Evol.">
        <title>Genome expansion and lineage-specific genetic innovations in the forest pathogenic fungi Armillaria.</title>
        <authorList>
            <person name="Sipos G."/>
            <person name="Prasanna A.N."/>
            <person name="Walter M.C."/>
            <person name="O'Connor E."/>
            <person name="Balint B."/>
            <person name="Krizsan K."/>
            <person name="Kiss B."/>
            <person name="Hess J."/>
            <person name="Varga T."/>
            <person name="Slot J."/>
            <person name="Riley R."/>
            <person name="Boka B."/>
            <person name="Rigling D."/>
            <person name="Barry K."/>
            <person name="Lee J."/>
            <person name="Mihaltcheva S."/>
            <person name="LaButti K."/>
            <person name="Lipzen A."/>
            <person name="Waldron R."/>
            <person name="Moloney N.M."/>
            <person name="Sperisen C."/>
            <person name="Kredics L."/>
            <person name="Vagvoelgyi C."/>
            <person name="Patrignani A."/>
            <person name="Fitzpatrick D."/>
            <person name="Nagy I."/>
            <person name="Doyle S."/>
            <person name="Anderson J.B."/>
            <person name="Grigoriev I.V."/>
            <person name="Gueldener U."/>
            <person name="Muensterkoetter M."/>
            <person name="Nagy L.G."/>
        </authorList>
    </citation>
    <scope>NUCLEOTIDE SEQUENCE [LARGE SCALE GENOMIC DNA]</scope>
    <source>
        <strain evidence="2">Ar21-2</strain>
    </source>
</reference>
<dbReference type="STRING" id="47427.A0A2H3CKV8"/>